<comment type="caution">
    <text evidence="1">The sequence shown here is derived from an EMBL/GenBank/DDBJ whole genome shotgun (WGS) entry which is preliminary data.</text>
</comment>
<accession>A0A8J3BQ61</accession>
<name>A0A8J3BQ61_9FLAO</name>
<dbReference type="EMBL" id="BMNR01000005">
    <property type="protein sequence ID" value="GGK28025.1"/>
    <property type="molecule type" value="Genomic_DNA"/>
</dbReference>
<dbReference type="RefSeq" id="WP_188653193.1">
    <property type="nucleotide sequence ID" value="NZ_BMNR01000005.1"/>
</dbReference>
<keyword evidence="2" id="KW-1185">Reference proteome</keyword>
<reference evidence="1" key="1">
    <citation type="journal article" date="2014" name="Int. J. Syst. Evol. Microbiol.">
        <title>Complete genome sequence of Corynebacterium casei LMG S-19264T (=DSM 44701T), isolated from a smear-ripened cheese.</title>
        <authorList>
            <consortium name="US DOE Joint Genome Institute (JGI-PGF)"/>
            <person name="Walter F."/>
            <person name="Albersmeier A."/>
            <person name="Kalinowski J."/>
            <person name="Ruckert C."/>
        </authorList>
    </citation>
    <scope>NUCLEOTIDE SEQUENCE</scope>
    <source>
        <strain evidence="1">JCM 12862</strain>
    </source>
</reference>
<evidence type="ECO:0000313" key="1">
    <source>
        <dbReference type="EMBL" id="GGK28025.1"/>
    </source>
</evidence>
<protein>
    <submittedName>
        <fullName evidence="1">Uncharacterized protein</fullName>
    </submittedName>
</protein>
<sequence length="147" mass="17770">MKVVKTSPVYIEWLNAEMMHEESVKWLSELKFIKDEERFFEDLIKLFTLQLIDSKNFSKSKDTVKLLKALRLKNQELINAIIVHEKELKIMVDGKNQLKEEAAYKEEHRDLLILVKRYFKEYRKLKIQLFKTIKDIMKSEKQKRLLP</sequence>
<evidence type="ECO:0000313" key="2">
    <source>
        <dbReference type="Proteomes" id="UP000612329"/>
    </source>
</evidence>
<gene>
    <name evidence="1" type="ORF">GCM10007962_22870</name>
</gene>
<proteinExistence type="predicted"/>
<reference evidence="1" key="2">
    <citation type="submission" date="2020-09" db="EMBL/GenBank/DDBJ databases">
        <authorList>
            <person name="Sun Q."/>
            <person name="Ohkuma M."/>
        </authorList>
    </citation>
    <scope>NUCLEOTIDE SEQUENCE</scope>
    <source>
        <strain evidence="1">JCM 12862</strain>
    </source>
</reference>
<dbReference type="AlphaFoldDB" id="A0A8J3BQ61"/>
<dbReference type="Proteomes" id="UP000612329">
    <property type="component" value="Unassembled WGS sequence"/>
</dbReference>
<organism evidence="1 2">
    <name type="scientific">Yeosuana aromativorans</name>
    <dbReference type="NCBI Taxonomy" id="288019"/>
    <lineage>
        <taxon>Bacteria</taxon>
        <taxon>Pseudomonadati</taxon>
        <taxon>Bacteroidota</taxon>
        <taxon>Flavobacteriia</taxon>
        <taxon>Flavobacteriales</taxon>
        <taxon>Flavobacteriaceae</taxon>
        <taxon>Yeosuana</taxon>
    </lineage>
</organism>